<feature type="domain" description="Nucleoside phosphorylase" evidence="2">
    <location>
        <begin position="22"/>
        <end position="299"/>
    </location>
</feature>
<dbReference type="AlphaFoldDB" id="A0A8K0PJD2"/>
<dbReference type="Pfam" id="PF24883">
    <property type="entry name" value="NPHP3_N"/>
    <property type="match status" value="1"/>
</dbReference>
<dbReference type="CDD" id="cd09008">
    <property type="entry name" value="MTAN"/>
    <property type="match status" value="1"/>
</dbReference>
<dbReference type="SUPFAM" id="SSF52540">
    <property type="entry name" value="P-loop containing nucleoside triphosphate hydrolases"/>
    <property type="match status" value="1"/>
</dbReference>
<organism evidence="4 5">
    <name type="scientific">Elsinoe batatas</name>
    <dbReference type="NCBI Taxonomy" id="2601811"/>
    <lineage>
        <taxon>Eukaryota</taxon>
        <taxon>Fungi</taxon>
        <taxon>Dikarya</taxon>
        <taxon>Ascomycota</taxon>
        <taxon>Pezizomycotina</taxon>
        <taxon>Dothideomycetes</taxon>
        <taxon>Dothideomycetidae</taxon>
        <taxon>Myriangiales</taxon>
        <taxon>Elsinoaceae</taxon>
        <taxon>Elsinoe</taxon>
    </lineage>
</organism>
<feature type="domain" description="Nephrocystin 3-like N-terminal" evidence="3">
    <location>
        <begin position="373"/>
        <end position="544"/>
    </location>
</feature>
<dbReference type="InterPro" id="IPR053137">
    <property type="entry name" value="NLR-like"/>
</dbReference>
<evidence type="ECO:0000259" key="3">
    <source>
        <dbReference type="Pfam" id="PF24883"/>
    </source>
</evidence>
<name>A0A8K0PJD2_9PEZI</name>
<evidence type="ECO:0000256" key="1">
    <source>
        <dbReference type="ARBA" id="ARBA00022737"/>
    </source>
</evidence>
<dbReference type="Gene3D" id="3.40.50.1580">
    <property type="entry name" value="Nucleoside phosphorylase domain"/>
    <property type="match status" value="1"/>
</dbReference>
<reference evidence="4" key="1">
    <citation type="submission" date="2021-07" db="EMBL/GenBank/DDBJ databases">
        <title>Elsinoe batatas strain:CRI-CJ2 Genome sequencing and assembly.</title>
        <authorList>
            <person name="Huang L."/>
        </authorList>
    </citation>
    <scope>NUCLEOTIDE SEQUENCE</scope>
    <source>
        <strain evidence="4">CRI-CJ2</strain>
    </source>
</reference>
<dbReference type="EMBL" id="JAESVG020000002">
    <property type="protein sequence ID" value="KAG8630407.1"/>
    <property type="molecule type" value="Genomic_DNA"/>
</dbReference>
<keyword evidence="5" id="KW-1185">Reference proteome</keyword>
<dbReference type="Gene3D" id="3.40.50.300">
    <property type="entry name" value="P-loop containing nucleotide triphosphate hydrolases"/>
    <property type="match status" value="1"/>
</dbReference>
<evidence type="ECO:0000313" key="4">
    <source>
        <dbReference type="EMBL" id="KAG8630407.1"/>
    </source>
</evidence>
<protein>
    <submittedName>
        <fullName evidence="4">Uncharacterized protein</fullName>
    </submittedName>
</protein>
<proteinExistence type="predicted"/>
<dbReference type="GO" id="GO:0009116">
    <property type="term" value="P:nucleoside metabolic process"/>
    <property type="evidence" value="ECO:0007669"/>
    <property type="project" value="InterPro"/>
</dbReference>
<comment type="caution">
    <text evidence="4">The sequence shown here is derived from an EMBL/GenBank/DDBJ whole genome shotgun (WGS) entry which is preliminary data.</text>
</comment>
<dbReference type="SUPFAM" id="SSF53167">
    <property type="entry name" value="Purine and uridine phosphorylases"/>
    <property type="match status" value="1"/>
</dbReference>
<sequence>MSTSNSGDQGHGEMIHVSEIAIGIICALECELSAMTLMLDHHFKYLQGKPDSDENIYTPGRIGNLNVVIAGLPTGRYGQASAAAVATHMARTFVPNMKVALMVGIGGGIPSADHNVRLGDIVVGVPTDSCTGVIQVDLGKRLAGGNFKRTGSLDNPPAALLKALTTLRSAHRRSQVQFTSYIQEKTQSSQLQACWHRPSIDRLFSASSTHPQDKADCDDCVEHEIQRPPRNDLNPRVHYGIIATGNIVVKDAALREDLRKEYNASCIEMEAAGISESMPCLVIRGICDYADSHTNKEWQPYAALVAAAYSKELLRLLQPGDIQAARDDILQSNAAAMAAWSAEQAQRRAQAISRFNTTTYNEFKDGVAKRAPGTCEWVLSHEAFLKWKSTNTNSLLWISADPGCGKSVLAKALIEDQLLDAESDTLVCHFFFREDGGQNHLHEALCALLHQALLGLPDLADGVLSSLEERGDPVLKEPEVIARALHQLAQSSFRRNIVFVLDALDECFAEDCDRLIEILCYLAPSNSTRQVRQEAWCKLFATSRPYSNIERRFAELDNASTIRLKGEQENEAINEEIDHVIRARIVDIEKRRRLKQGDLDPVHDQLTSMRHRTYLWLQLMTKDIEMHLELNGNIDKLGLVPRSVNEAYSNILSKIPDIQRPRATIVLSVVLGAESPLSVWEMHAAIEVLEGRAKHVEDLDLSDDKLDILQADIRRWCNLFVFVQQQKIYFMHQTVRSFLLGELRGDNNSQLLGAEPLADQRRRPLPLPAWEANRGATTTISDSIVSRDTDCQTSWKPFFDLE</sequence>
<dbReference type="Proteomes" id="UP000809789">
    <property type="component" value="Unassembled WGS sequence"/>
</dbReference>
<evidence type="ECO:0000259" key="2">
    <source>
        <dbReference type="Pfam" id="PF01048"/>
    </source>
</evidence>
<dbReference type="PANTHER" id="PTHR46082">
    <property type="entry name" value="ATP/GTP-BINDING PROTEIN-RELATED"/>
    <property type="match status" value="1"/>
</dbReference>
<dbReference type="OrthoDB" id="194358at2759"/>
<dbReference type="InterPro" id="IPR056884">
    <property type="entry name" value="NPHP3-like_N"/>
</dbReference>
<dbReference type="PANTHER" id="PTHR46082:SF11">
    <property type="entry name" value="AAA+ ATPASE DOMAIN-CONTAINING PROTEIN-RELATED"/>
    <property type="match status" value="1"/>
</dbReference>
<dbReference type="GO" id="GO:0003824">
    <property type="term" value="F:catalytic activity"/>
    <property type="evidence" value="ECO:0007669"/>
    <property type="project" value="InterPro"/>
</dbReference>
<dbReference type="InterPro" id="IPR000845">
    <property type="entry name" value="Nucleoside_phosphorylase_d"/>
</dbReference>
<evidence type="ECO:0000313" key="5">
    <source>
        <dbReference type="Proteomes" id="UP000809789"/>
    </source>
</evidence>
<dbReference type="InterPro" id="IPR035994">
    <property type="entry name" value="Nucleoside_phosphorylase_sf"/>
</dbReference>
<dbReference type="Pfam" id="PF01048">
    <property type="entry name" value="PNP_UDP_1"/>
    <property type="match status" value="1"/>
</dbReference>
<dbReference type="InterPro" id="IPR027417">
    <property type="entry name" value="P-loop_NTPase"/>
</dbReference>
<keyword evidence="1" id="KW-0677">Repeat</keyword>
<accession>A0A8K0PJD2</accession>
<gene>
    <name evidence="4" type="ORF">KVT40_002026</name>
</gene>